<dbReference type="Gene3D" id="3.60.40.10">
    <property type="entry name" value="PPM-type phosphatase domain"/>
    <property type="match status" value="1"/>
</dbReference>
<organism evidence="18 19">
    <name type="scientific">Nonomuraea terrae</name>
    <dbReference type="NCBI Taxonomy" id="2530383"/>
    <lineage>
        <taxon>Bacteria</taxon>
        <taxon>Bacillati</taxon>
        <taxon>Actinomycetota</taxon>
        <taxon>Actinomycetes</taxon>
        <taxon>Streptosporangiales</taxon>
        <taxon>Streptosporangiaceae</taxon>
        <taxon>Nonomuraea</taxon>
    </lineage>
</organism>
<dbReference type="RefSeq" id="WP_132615102.1">
    <property type="nucleotide sequence ID" value="NZ_SMKQ01000062.1"/>
</dbReference>
<evidence type="ECO:0000256" key="2">
    <source>
        <dbReference type="ARBA" id="ARBA00022553"/>
    </source>
</evidence>
<keyword evidence="6" id="KW-0418">Kinase</keyword>
<evidence type="ECO:0000256" key="13">
    <source>
        <dbReference type="ARBA" id="ARBA00056274"/>
    </source>
</evidence>
<evidence type="ECO:0000256" key="15">
    <source>
        <dbReference type="ARBA" id="ARBA00081350"/>
    </source>
</evidence>
<dbReference type="PANTHER" id="PTHR43156">
    <property type="entry name" value="STAGE II SPORULATION PROTEIN E-RELATED"/>
    <property type="match status" value="1"/>
</dbReference>
<dbReference type="SMART" id="SM00331">
    <property type="entry name" value="PP2C_SIG"/>
    <property type="match status" value="1"/>
</dbReference>
<keyword evidence="8" id="KW-0067">ATP-binding</keyword>
<dbReference type="PANTHER" id="PTHR43156:SF2">
    <property type="entry name" value="STAGE II SPORULATION PROTEIN E"/>
    <property type="match status" value="1"/>
</dbReference>
<gene>
    <name evidence="18" type="ORF">E1286_21110</name>
</gene>
<evidence type="ECO:0000259" key="17">
    <source>
        <dbReference type="SMART" id="SM00331"/>
    </source>
</evidence>
<dbReference type="GO" id="GO:0004722">
    <property type="term" value="F:protein serine/threonine phosphatase activity"/>
    <property type="evidence" value="ECO:0007669"/>
    <property type="project" value="UniProtKB-EC"/>
</dbReference>
<feature type="domain" description="PPM-type phosphatase" evidence="17">
    <location>
        <begin position="206"/>
        <end position="419"/>
    </location>
</feature>
<dbReference type="Pfam" id="PF13185">
    <property type="entry name" value="GAF_2"/>
    <property type="match status" value="1"/>
</dbReference>
<proteinExistence type="predicted"/>
<evidence type="ECO:0000313" key="18">
    <source>
        <dbReference type="EMBL" id="TDD46364.1"/>
    </source>
</evidence>
<dbReference type="EMBL" id="SMKQ01000062">
    <property type="protein sequence ID" value="TDD46364.1"/>
    <property type="molecule type" value="Genomic_DNA"/>
</dbReference>
<evidence type="ECO:0000259" key="16">
    <source>
        <dbReference type="SMART" id="SM00065"/>
    </source>
</evidence>
<reference evidence="18 19" key="1">
    <citation type="submission" date="2019-03" db="EMBL/GenBank/DDBJ databases">
        <title>Draft genome sequences of novel Actinobacteria.</title>
        <authorList>
            <person name="Sahin N."/>
            <person name="Ay H."/>
            <person name="Saygin H."/>
        </authorList>
    </citation>
    <scope>NUCLEOTIDE SEQUENCE [LARGE SCALE GENOMIC DNA]</scope>
    <source>
        <strain evidence="18 19">CH32</strain>
    </source>
</reference>
<evidence type="ECO:0000313" key="19">
    <source>
        <dbReference type="Proteomes" id="UP000295302"/>
    </source>
</evidence>
<evidence type="ECO:0000256" key="3">
    <source>
        <dbReference type="ARBA" id="ARBA00022679"/>
    </source>
</evidence>
<dbReference type="InterPro" id="IPR029016">
    <property type="entry name" value="GAF-like_dom_sf"/>
</dbReference>
<name>A0A4R4YQ05_9ACTN</name>
<keyword evidence="2" id="KW-0597">Phosphoprotein</keyword>
<evidence type="ECO:0000256" key="14">
    <source>
        <dbReference type="ARBA" id="ARBA00075117"/>
    </source>
</evidence>
<evidence type="ECO:0000256" key="9">
    <source>
        <dbReference type="ARBA" id="ARBA00022842"/>
    </source>
</evidence>
<keyword evidence="4" id="KW-0479">Metal-binding</keyword>
<dbReference type="Gene3D" id="3.30.450.40">
    <property type="match status" value="1"/>
</dbReference>
<evidence type="ECO:0000256" key="5">
    <source>
        <dbReference type="ARBA" id="ARBA00022741"/>
    </source>
</evidence>
<sequence>METDRSEAHDADVALQHARVLSQAMIAIHSTPSLTEGMRRLCSILTCTLADWCAIDALGGDGHPYHLAVAHRDPGRVPDGGFTEPLPRLSDETPGPVARAMRGSDALLLTELPPARESGLELFGQLDGKIAMVVPLRVRWRMLGALTLAREDPAQTFTPADQNLIKEIARGVSLALDHARLYDKVRHIAERMQRSLLPDLPQIDRLRLAARYHPAHEAAEVGGDWYDAFLLPKGDLAVVIGDVAGHDLSAAVIMSQLRNMMRALAYDRQEPPGEILSRLDLVNDALYGQRVATCLYGLIRAPIGGPWAFDHSSAGHMPPLLVTREGEARYLEDGSGVLLGMDVTTPRPEARDPLPPRSTLLLYTDGLVERPGEDIGRGMDRLRLQAVTLAKAPVEQFCDELLAARGESDDDIALLALRVPDAGPSRTAR</sequence>
<accession>A0A4R4YQ05</accession>
<evidence type="ECO:0000256" key="11">
    <source>
        <dbReference type="ARBA" id="ARBA00023211"/>
    </source>
</evidence>
<evidence type="ECO:0000256" key="6">
    <source>
        <dbReference type="ARBA" id="ARBA00022777"/>
    </source>
</evidence>
<dbReference type="GO" id="GO:0046872">
    <property type="term" value="F:metal ion binding"/>
    <property type="evidence" value="ECO:0007669"/>
    <property type="project" value="UniProtKB-KW"/>
</dbReference>
<dbReference type="GO" id="GO:0016301">
    <property type="term" value="F:kinase activity"/>
    <property type="evidence" value="ECO:0007669"/>
    <property type="project" value="UniProtKB-KW"/>
</dbReference>
<evidence type="ECO:0000256" key="4">
    <source>
        <dbReference type="ARBA" id="ARBA00022723"/>
    </source>
</evidence>
<dbReference type="Pfam" id="PF07228">
    <property type="entry name" value="SpoIIE"/>
    <property type="match status" value="1"/>
</dbReference>
<keyword evidence="7" id="KW-0378">Hydrolase</keyword>
<dbReference type="Proteomes" id="UP000295302">
    <property type="component" value="Unassembled WGS sequence"/>
</dbReference>
<comment type="function">
    <text evidence="13">Primarily acts as an independent SigF regulator that is sensitive to the osmosensory signal, mediating the cross talk of PknD with the SigF regulon. Possesses both phosphatase and kinase activities. The kinase domain functions as a classic anti-sigma factor-like kinase to phosphorylate the anti-anti-sigma factor domain at the canonical regulatory site, and the phosphatase domain antagonizes this activity.</text>
</comment>
<dbReference type="InterPro" id="IPR036457">
    <property type="entry name" value="PPM-type-like_dom_sf"/>
</dbReference>
<dbReference type="InterPro" id="IPR001932">
    <property type="entry name" value="PPM-type_phosphatase-like_dom"/>
</dbReference>
<keyword evidence="10" id="KW-0904">Protein phosphatase</keyword>
<evidence type="ECO:0000256" key="8">
    <source>
        <dbReference type="ARBA" id="ARBA00022840"/>
    </source>
</evidence>
<dbReference type="OrthoDB" id="118142at2"/>
<dbReference type="EC" id="3.1.3.16" evidence="1"/>
<dbReference type="InterPro" id="IPR052016">
    <property type="entry name" value="Bact_Sigma-Reg"/>
</dbReference>
<keyword evidence="19" id="KW-1185">Reference proteome</keyword>
<keyword evidence="9" id="KW-0460">Magnesium</keyword>
<dbReference type="FunFam" id="3.60.40.10:FF:000005">
    <property type="entry name" value="Serine/threonine protein phosphatase"/>
    <property type="match status" value="1"/>
</dbReference>
<dbReference type="InterPro" id="IPR003018">
    <property type="entry name" value="GAF"/>
</dbReference>
<dbReference type="SUPFAM" id="SSF55781">
    <property type="entry name" value="GAF domain-like"/>
    <property type="match status" value="1"/>
</dbReference>
<evidence type="ECO:0000256" key="7">
    <source>
        <dbReference type="ARBA" id="ARBA00022801"/>
    </source>
</evidence>
<dbReference type="AlphaFoldDB" id="A0A4R4YQ05"/>
<dbReference type="SMART" id="SM00065">
    <property type="entry name" value="GAF"/>
    <property type="match status" value="1"/>
</dbReference>
<evidence type="ECO:0000256" key="1">
    <source>
        <dbReference type="ARBA" id="ARBA00013081"/>
    </source>
</evidence>
<protein>
    <recommendedName>
        <fullName evidence="1">protein-serine/threonine phosphatase</fullName>
        <ecNumber evidence="1">3.1.3.16</ecNumber>
    </recommendedName>
    <alternativeName>
        <fullName evidence="15">Protein-serine/threonine phosphatase</fullName>
    </alternativeName>
    <alternativeName>
        <fullName evidence="14">Serine/threonine-protein kinase</fullName>
    </alternativeName>
</protein>
<keyword evidence="5" id="KW-0547">Nucleotide-binding</keyword>
<keyword evidence="3" id="KW-0808">Transferase</keyword>
<keyword evidence="11" id="KW-0464">Manganese</keyword>
<comment type="catalytic activity">
    <reaction evidence="12">
        <text>O-phospho-L-seryl-[protein] + H2O = L-seryl-[protein] + phosphate</text>
        <dbReference type="Rhea" id="RHEA:20629"/>
        <dbReference type="Rhea" id="RHEA-COMP:9863"/>
        <dbReference type="Rhea" id="RHEA-COMP:11604"/>
        <dbReference type="ChEBI" id="CHEBI:15377"/>
        <dbReference type="ChEBI" id="CHEBI:29999"/>
        <dbReference type="ChEBI" id="CHEBI:43474"/>
        <dbReference type="ChEBI" id="CHEBI:83421"/>
        <dbReference type="EC" id="3.1.3.16"/>
    </reaction>
</comment>
<dbReference type="GO" id="GO:0005524">
    <property type="term" value="F:ATP binding"/>
    <property type="evidence" value="ECO:0007669"/>
    <property type="project" value="UniProtKB-KW"/>
</dbReference>
<evidence type="ECO:0000256" key="12">
    <source>
        <dbReference type="ARBA" id="ARBA00047761"/>
    </source>
</evidence>
<comment type="caution">
    <text evidence="18">The sequence shown here is derived from an EMBL/GenBank/DDBJ whole genome shotgun (WGS) entry which is preliminary data.</text>
</comment>
<feature type="domain" description="GAF" evidence="16">
    <location>
        <begin position="29"/>
        <end position="186"/>
    </location>
</feature>
<evidence type="ECO:0000256" key="10">
    <source>
        <dbReference type="ARBA" id="ARBA00022912"/>
    </source>
</evidence>